<dbReference type="Proteomes" id="UP000271003">
    <property type="component" value="Chromosome"/>
</dbReference>
<evidence type="ECO:0000313" key="2">
    <source>
        <dbReference type="EMBL" id="BBF23169.1"/>
    </source>
</evidence>
<dbReference type="EMBL" id="AP018786">
    <property type="protein sequence ID" value="BBF23169.1"/>
    <property type="molecule type" value="Genomic_DNA"/>
</dbReference>
<keyword evidence="3" id="KW-1185">Reference proteome</keyword>
<protein>
    <recommendedName>
        <fullName evidence="4">Lipoprotein</fullName>
    </recommendedName>
</protein>
<evidence type="ECO:0000313" key="3">
    <source>
        <dbReference type="Proteomes" id="UP000271003"/>
    </source>
</evidence>
<reference evidence="2 3" key="1">
    <citation type="journal article" date="2018" name="Int. J. Syst. Evol. Microbiol.">
        <title>Mesosutterella multiformis gen. nov., sp. nov., a member of the family Sutterellaceae and Sutterella megalosphaeroides sp. nov., isolated from human faeces.</title>
        <authorList>
            <person name="Sakamoto M."/>
            <person name="Ikeyama N."/>
            <person name="Kunihiro T."/>
            <person name="Iino T."/>
            <person name="Yuki M."/>
            <person name="Ohkuma M."/>
        </authorList>
    </citation>
    <scope>NUCLEOTIDE SEQUENCE [LARGE SCALE GENOMIC DNA]</scope>
    <source>
        <strain evidence="2 3">6FBBBH3</strain>
    </source>
</reference>
<keyword evidence="1" id="KW-0732">Signal</keyword>
<accession>A0A2Z6I9U9</accession>
<dbReference type="PROSITE" id="PS51257">
    <property type="entry name" value="PROKAR_LIPOPROTEIN"/>
    <property type="match status" value="1"/>
</dbReference>
<dbReference type="RefSeq" id="WP_120176802.1">
    <property type="nucleotide sequence ID" value="NZ_AP018786.1"/>
</dbReference>
<dbReference type="OrthoDB" id="9157503at2"/>
<feature type="signal peptide" evidence="1">
    <location>
        <begin position="1"/>
        <end position="21"/>
    </location>
</feature>
<proteinExistence type="predicted"/>
<dbReference type="KEGG" id="sutt:SUTMEG_10600"/>
<evidence type="ECO:0000256" key="1">
    <source>
        <dbReference type="SAM" id="SignalP"/>
    </source>
</evidence>
<dbReference type="AlphaFoldDB" id="A0A2Z6I9U9"/>
<gene>
    <name evidence="2" type="ORF">SUTMEG_10600</name>
</gene>
<sequence>MKRPIRSTLLGLALASALILAGCGATVPVRTMSQGYVTEGTPIATVHEAVLRAAELRYWRVISDDPGVVTLAYPSGPKAQHFEAIVRVNYDARNFRVEYVSSRGLNEGHGCTQDKDVVCAHRNVNNWMINLDKDIRRFLVLQPRTGTTAPARSQEPAKTPTK</sequence>
<feature type="chain" id="PRO_5016411572" description="Lipoprotein" evidence="1">
    <location>
        <begin position="22"/>
        <end position="162"/>
    </location>
</feature>
<name>A0A2Z6I9U9_9BURK</name>
<organism evidence="2 3">
    <name type="scientific">Sutterella megalosphaeroides</name>
    <dbReference type="NCBI Taxonomy" id="2494234"/>
    <lineage>
        <taxon>Bacteria</taxon>
        <taxon>Pseudomonadati</taxon>
        <taxon>Pseudomonadota</taxon>
        <taxon>Betaproteobacteria</taxon>
        <taxon>Burkholderiales</taxon>
        <taxon>Sutterellaceae</taxon>
        <taxon>Sutterella</taxon>
    </lineage>
</organism>
<evidence type="ECO:0008006" key="4">
    <source>
        <dbReference type="Google" id="ProtNLM"/>
    </source>
</evidence>